<evidence type="ECO:0000313" key="2">
    <source>
        <dbReference type="EMBL" id="KAG9450858.1"/>
    </source>
</evidence>
<keyword evidence="3" id="KW-1185">Reference proteome</keyword>
<name>A0AAV7EU99_ARIFI</name>
<feature type="region of interest" description="Disordered" evidence="1">
    <location>
        <begin position="67"/>
        <end position="112"/>
    </location>
</feature>
<protein>
    <submittedName>
        <fullName evidence="2">Uncharacterized protein</fullName>
    </submittedName>
</protein>
<feature type="region of interest" description="Disordered" evidence="1">
    <location>
        <begin position="234"/>
        <end position="264"/>
    </location>
</feature>
<comment type="caution">
    <text evidence="2">The sequence shown here is derived from an EMBL/GenBank/DDBJ whole genome shotgun (WGS) entry which is preliminary data.</text>
</comment>
<feature type="compositionally biased region" description="Polar residues" evidence="1">
    <location>
        <begin position="236"/>
        <end position="245"/>
    </location>
</feature>
<dbReference type="Proteomes" id="UP000825729">
    <property type="component" value="Unassembled WGS sequence"/>
</dbReference>
<dbReference type="EMBL" id="JAINDJ010000004">
    <property type="protein sequence ID" value="KAG9450858.1"/>
    <property type="molecule type" value="Genomic_DNA"/>
</dbReference>
<sequence length="264" mass="29677">MEMEKQRPETETENREIEASGGGHPRKFPKLKGRFQSDLHWTPSLFIFSWEEPSSCSSPSTQLCSRSRQVEIPHSSHFPNQPGAPHIRRPTAPPASRSPSTAAIPLRPNRPHQIEVDIITTRRSRGDALPMTVVEVAVRSSCLARGGSAHGEPNWSHACDYVHPIGSHERYARLYIEGRYEQEPYFCSFAGWVEKNILDTRSYMGLVNPARNRMHPIQLNSVGVTDPSRSGFFLTNPIQNNSGTKRPSGLKKPFRIKKHRGPPG</sequence>
<feature type="region of interest" description="Disordered" evidence="1">
    <location>
        <begin position="1"/>
        <end position="31"/>
    </location>
</feature>
<proteinExistence type="predicted"/>
<evidence type="ECO:0000313" key="3">
    <source>
        <dbReference type="Proteomes" id="UP000825729"/>
    </source>
</evidence>
<organism evidence="2 3">
    <name type="scientific">Aristolochia fimbriata</name>
    <name type="common">White veined hardy Dutchman's pipe vine</name>
    <dbReference type="NCBI Taxonomy" id="158543"/>
    <lineage>
        <taxon>Eukaryota</taxon>
        <taxon>Viridiplantae</taxon>
        <taxon>Streptophyta</taxon>
        <taxon>Embryophyta</taxon>
        <taxon>Tracheophyta</taxon>
        <taxon>Spermatophyta</taxon>
        <taxon>Magnoliopsida</taxon>
        <taxon>Magnoliidae</taxon>
        <taxon>Piperales</taxon>
        <taxon>Aristolochiaceae</taxon>
        <taxon>Aristolochia</taxon>
    </lineage>
</organism>
<dbReference type="AlphaFoldDB" id="A0AAV7EU99"/>
<accession>A0AAV7EU99</accession>
<evidence type="ECO:0000256" key="1">
    <source>
        <dbReference type="SAM" id="MobiDB-lite"/>
    </source>
</evidence>
<feature type="compositionally biased region" description="Low complexity" evidence="1">
    <location>
        <begin position="94"/>
        <end position="103"/>
    </location>
</feature>
<gene>
    <name evidence="2" type="ORF">H6P81_010823</name>
</gene>
<feature type="compositionally biased region" description="Basic and acidic residues" evidence="1">
    <location>
        <begin position="1"/>
        <end position="18"/>
    </location>
</feature>
<feature type="compositionally biased region" description="Basic residues" evidence="1">
    <location>
        <begin position="248"/>
        <end position="264"/>
    </location>
</feature>
<reference evidence="2 3" key="1">
    <citation type="submission" date="2021-07" db="EMBL/GenBank/DDBJ databases">
        <title>The Aristolochia fimbriata genome: insights into angiosperm evolution, floral development and chemical biosynthesis.</title>
        <authorList>
            <person name="Jiao Y."/>
        </authorList>
    </citation>
    <scope>NUCLEOTIDE SEQUENCE [LARGE SCALE GENOMIC DNA]</scope>
    <source>
        <strain evidence="2">IBCAS-2021</strain>
        <tissue evidence="2">Leaf</tissue>
    </source>
</reference>